<dbReference type="EMBL" id="FMCS01000002">
    <property type="protein sequence ID" value="SCE82357.1"/>
    <property type="molecule type" value="Genomic_DNA"/>
</dbReference>
<dbReference type="InterPro" id="IPR001851">
    <property type="entry name" value="ABC_transp_permease"/>
</dbReference>
<evidence type="ECO:0000256" key="3">
    <source>
        <dbReference type="ARBA" id="ARBA00022692"/>
    </source>
</evidence>
<reference evidence="8" key="1">
    <citation type="submission" date="2016-06" db="EMBL/GenBank/DDBJ databases">
        <authorList>
            <person name="Varghese N."/>
            <person name="Submissions Spin"/>
        </authorList>
    </citation>
    <scope>NUCLEOTIDE SEQUENCE [LARGE SCALE GENOMIC DNA]</scope>
    <source>
        <strain evidence="8">DSM 45246</strain>
    </source>
</reference>
<accession>A0A1C4VEF5</accession>
<comment type="subcellular location">
    <subcellularLocation>
        <location evidence="1">Cell membrane</location>
        <topology evidence="1">Multi-pass membrane protein</topology>
    </subcellularLocation>
</comment>
<evidence type="ECO:0000256" key="6">
    <source>
        <dbReference type="SAM" id="Phobius"/>
    </source>
</evidence>
<dbReference type="GO" id="GO:0022857">
    <property type="term" value="F:transmembrane transporter activity"/>
    <property type="evidence" value="ECO:0007669"/>
    <property type="project" value="InterPro"/>
</dbReference>
<evidence type="ECO:0000256" key="2">
    <source>
        <dbReference type="ARBA" id="ARBA00022475"/>
    </source>
</evidence>
<dbReference type="CDD" id="cd06580">
    <property type="entry name" value="TM_PBP1_transp_TpRbsC_like"/>
    <property type="match status" value="1"/>
</dbReference>
<feature type="transmembrane region" description="Helical" evidence="6">
    <location>
        <begin position="64"/>
        <end position="85"/>
    </location>
</feature>
<feature type="transmembrane region" description="Helical" evidence="6">
    <location>
        <begin position="128"/>
        <end position="147"/>
    </location>
</feature>
<feature type="transmembrane region" description="Helical" evidence="6">
    <location>
        <begin position="268"/>
        <end position="285"/>
    </location>
</feature>
<dbReference type="PANTHER" id="PTHR43370:SF1">
    <property type="entry name" value="GUANOSINE ABC TRANSPORTER PERMEASE PROTEIN NUPQ"/>
    <property type="match status" value="1"/>
</dbReference>
<keyword evidence="5 6" id="KW-0472">Membrane</keyword>
<feature type="transmembrane region" description="Helical" evidence="6">
    <location>
        <begin position="349"/>
        <end position="372"/>
    </location>
</feature>
<dbReference type="Pfam" id="PF02653">
    <property type="entry name" value="BPD_transp_2"/>
    <property type="match status" value="1"/>
</dbReference>
<keyword evidence="2" id="KW-1003">Cell membrane</keyword>
<dbReference type="GO" id="GO:0005886">
    <property type="term" value="C:plasma membrane"/>
    <property type="evidence" value="ECO:0007669"/>
    <property type="project" value="UniProtKB-SubCell"/>
</dbReference>
<dbReference type="AlphaFoldDB" id="A0A1C4VEF5"/>
<feature type="transmembrane region" description="Helical" evidence="6">
    <location>
        <begin position="210"/>
        <end position="228"/>
    </location>
</feature>
<dbReference type="PANTHER" id="PTHR43370">
    <property type="entry name" value="SUGAR ABC TRANSPORTER INTEGRAL MEMBRANE PROTEIN-RELATED"/>
    <property type="match status" value="1"/>
</dbReference>
<proteinExistence type="predicted"/>
<evidence type="ECO:0000313" key="8">
    <source>
        <dbReference type="Proteomes" id="UP000199629"/>
    </source>
</evidence>
<protein>
    <submittedName>
        <fullName evidence="7">Nucleoside ABC transporter membrane protein</fullName>
    </submittedName>
</protein>
<keyword evidence="8" id="KW-1185">Reference proteome</keyword>
<feature type="transmembrane region" description="Helical" evidence="6">
    <location>
        <begin position="393"/>
        <end position="411"/>
    </location>
</feature>
<feature type="transmembrane region" description="Helical" evidence="6">
    <location>
        <begin position="92"/>
        <end position="116"/>
    </location>
</feature>
<dbReference type="Proteomes" id="UP000199629">
    <property type="component" value="Unassembled WGS sequence"/>
</dbReference>
<gene>
    <name evidence="7" type="ORF">GA0070214_102288</name>
</gene>
<organism evidence="7 8">
    <name type="scientific">Micromonospora chaiyaphumensis</name>
    <dbReference type="NCBI Taxonomy" id="307119"/>
    <lineage>
        <taxon>Bacteria</taxon>
        <taxon>Bacillati</taxon>
        <taxon>Actinomycetota</taxon>
        <taxon>Actinomycetes</taxon>
        <taxon>Micromonosporales</taxon>
        <taxon>Micromonosporaceae</taxon>
        <taxon>Micromonospora</taxon>
    </lineage>
</organism>
<dbReference type="RefSeq" id="WP_091260514.1">
    <property type="nucleotide sequence ID" value="NZ_FMCS01000002.1"/>
</dbReference>
<feature type="transmembrane region" description="Helical" evidence="6">
    <location>
        <begin position="27"/>
        <end position="44"/>
    </location>
</feature>
<evidence type="ECO:0000256" key="4">
    <source>
        <dbReference type="ARBA" id="ARBA00022989"/>
    </source>
</evidence>
<evidence type="ECO:0000313" key="7">
    <source>
        <dbReference type="EMBL" id="SCE82357.1"/>
    </source>
</evidence>
<evidence type="ECO:0000256" key="1">
    <source>
        <dbReference type="ARBA" id="ARBA00004651"/>
    </source>
</evidence>
<keyword evidence="4 6" id="KW-1133">Transmembrane helix</keyword>
<evidence type="ECO:0000256" key="5">
    <source>
        <dbReference type="ARBA" id="ARBA00023136"/>
    </source>
</evidence>
<feature type="transmembrane region" description="Helical" evidence="6">
    <location>
        <begin position="154"/>
        <end position="174"/>
    </location>
</feature>
<sequence length="426" mass="44446">MSTTAVPEVAVTAVDEGFWTRVRKTGAVLLGLGVLATVLFGALATGQQARFTLSETEGGAALEINGTVGAILFGIIAAAAGAALLAGVPKRWFTLVLGVGLVAFVLSFLCWQVSAAPEGRNFMPLVNVVRGTFILALPLIFGALAGVLCERSGVVNVAIEGQLLMGAFSGALFGSISGSVWVGLVAAAIGGALISLLLAVFAIRYLVDQVVMGIVLNLLAVGVTGFLYERLMQTDATKYNSAPRFSNWEIPLLKDIPLLGPALFRGNIFLYVGLLLVLVIHIALFRTRWGLRTRSVGEHPTAADTLGVKVLRLRYRNVIMAGLVAGVGGASYTLALYSFTKNMIGGKGFIALAALIFGRWSPTGALLAALFFGFADQLATYLGAIGSSIPSQFLAMLPYLATILAVAGLVGKVRAPAADGKPYIKG</sequence>
<keyword evidence="3 6" id="KW-0812">Transmembrane</keyword>
<feature type="transmembrane region" description="Helical" evidence="6">
    <location>
        <begin position="180"/>
        <end position="203"/>
    </location>
</feature>
<feature type="transmembrane region" description="Helical" evidence="6">
    <location>
        <begin position="318"/>
        <end position="337"/>
    </location>
</feature>
<name>A0A1C4VEF5_9ACTN</name>